<evidence type="ECO:0000313" key="2">
    <source>
        <dbReference type="Proteomes" id="UP001228049"/>
    </source>
</evidence>
<comment type="caution">
    <text evidence="1">The sequence shown here is derived from an EMBL/GenBank/DDBJ whole genome shotgun (WGS) entry which is preliminary data.</text>
</comment>
<keyword evidence="2" id="KW-1185">Reference proteome</keyword>
<accession>A0AAD9BKH8</accession>
<organism evidence="1 2">
    <name type="scientific">Dissostichus eleginoides</name>
    <name type="common">Patagonian toothfish</name>
    <name type="synonym">Dissostichus amissus</name>
    <dbReference type="NCBI Taxonomy" id="100907"/>
    <lineage>
        <taxon>Eukaryota</taxon>
        <taxon>Metazoa</taxon>
        <taxon>Chordata</taxon>
        <taxon>Craniata</taxon>
        <taxon>Vertebrata</taxon>
        <taxon>Euteleostomi</taxon>
        <taxon>Actinopterygii</taxon>
        <taxon>Neopterygii</taxon>
        <taxon>Teleostei</taxon>
        <taxon>Neoteleostei</taxon>
        <taxon>Acanthomorphata</taxon>
        <taxon>Eupercaria</taxon>
        <taxon>Perciformes</taxon>
        <taxon>Notothenioidei</taxon>
        <taxon>Nototheniidae</taxon>
        <taxon>Dissostichus</taxon>
    </lineage>
</organism>
<sequence>QNFMESIRGTRHFEISPNFLFFLTGKRLTEGSLFHFVPFHPETSRDQLHQSQLLQEVTILSLSDAFTQQGGSLWLSAGNSDPQRV</sequence>
<reference evidence="1" key="1">
    <citation type="submission" date="2023-04" db="EMBL/GenBank/DDBJ databases">
        <title>Chromosome-level genome of Chaenocephalus aceratus.</title>
        <authorList>
            <person name="Park H."/>
        </authorList>
    </citation>
    <scope>NUCLEOTIDE SEQUENCE</scope>
    <source>
        <strain evidence="1">DE</strain>
        <tissue evidence="1">Muscle</tissue>
    </source>
</reference>
<proteinExistence type="predicted"/>
<evidence type="ECO:0000313" key="1">
    <source>
        <dbReference type="EMBL" id="KAK1885535.1"/>
    </source>
</evidence>
<feature type="non-terminal residue" evidence="1">
    <location>
        <position position="1"/>
    </location>
</feature>
<gene>
    <name evidence="1" type="ORF">KUDE01_031729</name>
</gene>
<name>A0AAD9BKH8_DISEL</name>
<protein>
    <submittedName>
        <fullName evidence="1">Anthranilate synthase component 1</fullName>
    </submittedName>
</protein>
<dbReference type="Proteomes" id="UP001228049">
    <property type="component" value="Unassembled WGS sequence"/>
</dbReference>
<feature type="non-terminal residue" evidence="1">
    <location>
        <position position="85"/>
    </location>
</feature>
<dbReference type="AlphaFoldDB" id="A0AAD9BKH8"/>
<dbReference type="EMBL" id="JASDAP010000021">
    <property type="protein sequence ID" value="KAK1885535.1"/>
    <property type="molecule type" value="Genomic_DNA"/>
</dbReference>